<keyword evidence="11" id="KW-1185">Reference proteome</keyword>
<comment type="caution">
    <text evidence="8">Lacks conserved residue(s) required for the propagation of feature annotation.</text>
</comment>
<comment type="cofactor">
    <cofactor evidence="8">
        <name>Mg(2+)</name>
        <dbReference type="ChEBI" id="CHEBI:18420"/>
    </cofactor>
</comment>
<evidence type="ECO:0000256" key="2">
    <source>
        <dbReference type="ARBA" id="ARBA00022679"/>
    </source>
</evidence>
<dbReference type="OrthoDB" id="9788394at2"/>
<comment type="catalytic activity">
    <reaction evidence="8">
        <text>Mo-molybdopterin + GTP + H(+) = Mo-molybdopterin guanine dinucleotide + diphosphate</text>
        <dbReference type="Rhea" id="RHEA:34243"/>
        <dbReference type="ChEBI" id="CHEBI:15378"/>
        <dbReference type="ChEBI" id="CHEBI:33019"/>
        <dbReference type="ChEBI" id="CHEBI:37565"/>
        <dbReference type="ChEBI" id="CHEBI:71302"/>
        <dbReference type="ChEBI" id="CHEBI:71310"/>
        <dbReference type="EC" id="2.7.7.77"/>
    </reaction>
</comment>
<organism evidence="10 11">
    <name type="scientific">Oceanobacillus arenosus</name>
    <dbReference type="NCBI Taxonomy" id="1229153"/>
    <lineage>
        <taxon>Bacteria</taxon>
        <taxon>Bacillati</taxon>
        <taxon>Bacillota</taxon>
        <taxon>Bacilli</taxon>
        <taxon>Bacillales</taxon>
        <taxon>Bacillaceae</taxon>
        <taxon>Oceanobacillus</taxon>
    </lineage>
</organism>
<evidence type="ECO:0000256" key="8">
    <source>
        <dbReference type="HAMAP-Rule" id="MF_00316"/>
    </source>
</evidence>
<keyword evidence="10" id="KW-0548">Nucleotidyltransferase</keyword>
<keyword evidence="3 8" id="KW-0479">Metal-binding</keyword>
<evidence type="ECO:0000256" key="7">
    <source>
        <dbReference type="ARBA" id="ARBA00023150"/>
    </source>
</evidence>
<protein>
    <recommendedName>
        <fullName evidence="8">Probable molybdenum cofactor guanylyltransferase</fullName>
        <shortName evidence="8">MoCo guanylyltransferase</shortName>
        <ecNumber evidence="8">2.7.7.77</ecNumber>
    </recommendedName>
    <alternativeName>
        <fullName evidence="8">GTP:molybdopterin guanylyltransferase</fullName>
    </alternativeName>
    <alternativeName>
        <fullName evidence="8">Mo-MPT guanylyltransferase</fullName>
    </alternativeName>
    <alternativeName>
        <fullName evidence="8">Molybdopterin guanylyltransferase</fullName>
    </alternativeName>
    <alternativeName>
        <fullName evidence="8">Molybdopterin-guanine dinucleotide synthase</fullName>
        <shortName evidence="8">MGD synthase</shortName>
    </alternativeName>
</protein>
<evidence type="ECO:0000256" key="3">
    <source>
        <dbReference type="ARBA" id="ARBA00022723"/>
    </source>
</evidence>
<keyword evidence="4 8" id="KW-0547">Nucleotide-binding</keyword>
<dbReference type="GO" id="GO:0046872">
    <property type="term" value="F:metal ion binding"/>
    <property type="evidence" value="ECO:0007669"/>
    <property type="project" value="UniProtKB-KW"/>
</dbReference>
<dbReference type="InterPro" id="IPR013482">
    <property type="entry name" value="Molybde_CF_guanTrfase"/>
</dbReference>
<gene>
    <name evidence="8" type="primary">mobA</name>
    <name evidence="10" type="ORF">CWR48_05530</name>
</gene>
<evidence type="ECO:0000256" key="6">
    <source>
        <dbReference type="ARBA" id="ARBA00023134"/>
    </source>
</evidence>
<comment type="function">
    <text evidence="8">Transfers a GMP moiety from GTP to Mo-molybdopterin (Mo-MPT) cofactor (Moco or molybdenum cofactor) to form Mo-molybdopterin guanine dinucleotide (Mo-MGD) cofactor.</text>
</comment>
<proteinExistence type="inferred from homology"/>
<comment type="domain">
    <text evidence="8">The N-terminal domain determines nucleotide recognition and specific binding, while the C-terminal domain determines the specific binding to the target protein.</text>
</comment>
<dbReference type="PANTHER" id="PTHR19136:SF81">
    <property type="entry name" value="MOLYBDENUM COFACTOR GUANYLYLTRANSFERASE"/>
    <property type="match status" value="1"/>
</dbReference>
<dbReference type="Pfam" id="PF12804">
    <property type="entry name" value="NTP_transf_3"/>
    <property type="match status" value="1"/>
</dbReference>
<comment type="subcellular location">
    <subcellularLocation>
        <location evidence="8">Cytoplasm</location>
    </subcellularLocation>
</comment>
<dbReference type="InterPro" id="IPR029044">
    <property type="entry name" value="Nucleotide-diphossugar_trans"/>
</dbReference>
<comment type="similarity">
    <text evidence="8">Belongs to the MobA family.</text>
</comment>
<dbReference type="GO" id="GO:0061603">
    <property type="term" value="F:molybdenum cofactor guanylyltransferase activity"/>
    <property type="evidence" value="ECO:0007669"/>
    <property type="project" value="UniProtKB-EC"/>
</dbReference>
<dbReference type="EC" id="2.7.7.77" evidence="8"/>
<keyword evidence="5 8" id="KW-0460">Magnesium</keyword>
<dbReference type="HAMAP" id="MF_00316">
    <property type="entry name" value="MobA"/>
    <property type="match status" value="1"/>
</dbReference>
<keyword evidence="6 8" id="KW-0342">GTP-binding</keyword>
<evidence type="ECO:0000256" key="1">
    <source>
        <dbReference type="ARBA" id="ARBA00022490"/>
    </source>
</evidence>
<dbReference type="Gene3D" id="3.90.550.10">
    <property type="entry name" value="Spore Coat Polysaccharide Biosynthesis Protein SpsA, Chain A"/>
    <property type="match status" value="1"/>
</dbReference>
<dbReference type="CDD" id="cd02503">
    <property type="entry name" value="MobA"/>
    <property type="match status" value="1"/>
</dbReference>
<keyword evidence="1 8" id="KW-0963">Cytoplasm</keyword>
<dbReference type="EMBL" id="PIOC01000010">
    <property type="protein sequence ID" value="RDW20169.1"/>
    <property type="molecule type" value="Genomic_DNA"/>
</dbReference>
<dbReference type="GO" id="GO:0005525">
    <property type="term" value="F:GTP binding"/>
    <property type="evidence" value="ECO:0007669"/>
    <property type="project" value="UniProtKB-UniRule"/>
</dbReference>
<dbReference type="GO" id="GO:0006777">
    <property type="term" value="P:Mo-molybdopterin cofactor biosynthetic process"/>
    <property type="evidence" value="ECO:0007669"/>
    <property type="project" value="UniProtKB-KW"/>
</dbReference>
<name>A0A3D8PYC9_9BACI</name>
<evidence type="ECO:0000256" key="5">
    <source>
        <dbReference type="ARBA" id="ARBA00022842"/>
    </source>
</evidence>
<dbReference type="RefSeq" id="WP_115772170.1">
    <property type="nucleotide sequence ID" value="NZ_PIOC01000010.1"/>
</dbReference>
<feature type="binding site" evidence="8">
    <location>
        <position position="20"/>
    </location>
    <ligand>
        <name>GTP</name>
        <dbReference type="ChEBI" id="CHEBI:37565"/>
    </ligand>
</feature>
<dbReference type="InterPro" id="IPR025877">
    <property type="entry name" value="MobA-like_NTP_Trfase"/>
</dbReference>
<feature type="binding site" evidence="8">
    <location>
        <position position="100"/>
    </location>
    <ligand>
        <name>GTP</name>
        <dbReference type="ChEBI" id="CHEBI:37565"/>
    </ligand>
</feature>
<dbReference type="Proteomes" id="UP000257143">
    <property type="component" value="Unassembled WGS sequence"/>
</dbReference>
<evidence type="ECO:0000256" key="4">
    <source>
        <dbReference type="ARBA" id="ARBA00022741"/>
    </source>
</evidence>
<feature type="domain" description="MobA-like NTP transferase" evidence="9">
    <location>
        <begin position="5"/>
        <end position="157"/>
    </location>
</feature>
<dbReference type="GO" id="GO:0005737">
    <property type="term" value="C:cytoplasm"/>
    <property type="evidence" value="ECO:0007669"/>
    <property type="project" value="UniProtKB-SubCell"/>
</dbReference>
<keyword evidence="7 8" id="KW-0501">Molybdenum cofactor biosynthesis</keyword>
<accession>A0A3D8PYC9</accession>
<dbReference type="PANTHER" id="PTHR19136">
    <property type="entry name" value="MOLYBDENUM COFACTOR GUANYLYLTRANSFERASE"/>
    <property type="match status" value="1"/>
</dbReference>
<evidence type="ECO:0000313" key="11">
    <source>
        <dbReference type="Proteomes" id="UP000257143"/>
    </source>
</evidence>
<feature type="binding site" evidence="8">
    <location>
        <position position="69"/>
    </location>
    <ligand>
        <name>GTP</name>
        <dbReference type="ChEBI" id="CHEBI:37565"/>
    </ligand>
</feature>
<reference evidence="11" key="1">
    <citation type="submission" date="2017-11" db="EMBL/GenBank/DDBJ databases">
        <authorList>
            <person name="Zhu W."/>
        </authorList>
    </citation>
    <scope>NUCLEOTIDE SEQUENCE [LARGE SCALE GENOMIC DNA]</scope>
    <source>
        <strain evidence="11">CAU 1183</strain>
    </source>
</reference>
<keyword evidence="2 8" id="KW-0808">Transferase</keyword>
<dbReference type="AlphaFoldDB" id="A0A3D8PYC9"/>
<evidence type="ECO:0000313" key="10">
    <source>
        <dbReference type="EMBL" id="RDW20169.1"/>
    </source>
</evidence>
<evidence type="ECO:0000259" key="9">
    <source>
        <dbReference type="Pfam" id="PF12804"/>
    </source>
</evidence>
<sequence>MKLIGIVLAGGKSRRFGSPKAFASKDNKAFYTYSINALKPYISRLVIVTNPELETNFTSENITSDIIQDVNEYTGQGPLAGIYSAMDRYVGEWYIVLPIDVPFIESSVIERLIEQISPEVDAIVPVVAGKLQPLISIYQFNVKQIIQEQLDSGSRSVKSVLDNCRVKYVAIDEAEPFVNINSQLDYEHYIGKQNE</sequence>
<feature type="binding site" evidence="8">
    <location>
        <position position="100"/>
    </location>
    <ligand>
        <name>Mg(2+)</name>
        <dbReference type="ChEBI" id="CHEBI:18420"/>
    </ligand>
</feature>
<comment type="caution">
    <text evidence="10">The sequence shown here is derived from an EMBL/GenBank/DDBJ whole genome shotgun (WGS) entry which is preliminary data.</text>
</comment>
<dbReference type="SUPFAM" id="SSF53448">
    <property type="entry name" value="Nucleotide-diphospho-sugar transferases"/>
    <property type="match status" value="1"/>
</dbReference>
<feature type="binding site" evidence="8">
    <location>
        <begin position="8"/>
        <end position="10"/>
    </location>
    <ligand>
        <name>GTP</name>
        <dbReference type="ChEBI" id="CHEBI:37565"/>
    </ligand>
</feature>